<evidence type="ECO:0000313" key="1">
    <source>
        <dbReference type="EMBL" id="AHZ10599.1"/>
    </source>
</evidence>
<dbReference type="KEGG" id="vg:19525726"/>
<dbReference type="GeneID" id="19525726"/>
<keyword evidence="2" id="KW-1185">Reference proteome</keyword>
<sequence length="108" mass="12780">MTRHTRNRQRRLVAEMDTGLNHDFFMKDKNLTISRYRNALMGRELDVTFKWVRMRRRGYTYDDVNGITEFMKTVNTISWITVKDGDRLKHSMNPKSGSLITYSGSWGV</sequence>
<dbReference type="RefSeq" id="YP_009036088.1">
    <property type="nucleotide sequence ID" value="NC_024211.1"/>
</dbReference>
<name>A0A024B1U3_9CAUD</name>
<dbReference type="EMBL" id="KJ489401">
    <property type="protein sequence ID" value="AHZ10599.1"/>
    <property type="molecule type" value="Genomic_DNA"/>
</dbReference>
<dbReference type="Proteomes" id="UP000026906">
    <property type="component" value="Segment"/>
</dbReference>
<accession>A0A024B1U3</accession>
<organism evidence="1 2">
    <name type="scientific">Bacillus phage Megatron</name>
    <dbReference type="NCBI Taxonomy" id="1486661"/>
    <lineage>
        <taxon>Viruses</taxon>
        <taxon>Duplodnaviria</taxon>
        <taxon>Heunggongvirae</taxon>
        <taxon>Uroviricota</taxon>
        <taxon>Caudoviricetes</taxon>
        <taxon>Herelleviridae</taxon>
        <taxon>Bastillevirinae</taxon>
        <taxon>Wphvirus</taxon>
        <taxon>Wphvirus megatron</taxon>
    </lineage>
</organism>
<protein>
    <submittedName>
        <fullName evidence="1">Uncharacterized protein</fullName>
    </submittedName>
</protein>
<proteinExistence type="predicted"/>
<evidence type="ECO:0000313" key="2">
    <source>
        <dbReference type="Proteomes" id="UP000026906"/>
    </source>
</evidence>
<reference evidence="2" key="1">
    <citation type="submission" date="2014-09" db="EMBL/GenBank/DDBJ databases">
        <authorList>
            <person name="Sauder A.B."/>
            <person name="McKenzie Q.R."/>
            <person name="Temple L.M."/>
            <person name="Alexis B.K."/>
            <person name="Al-Atrache Z."/>
            <person name="Lewis L.O."/>
            <person name="Loesser-Casey K.E."/>
            <person name="Mitchell K.J."/>
        </authorList>
    </citation>
    <scope>NUCLEOTIDE SEQUENCE [LARGE SCALE GENOMIC DNA]</scope>
</reference>